<comment type="cofactor">
    <cofactor evidence="8">
        <name>Mg(2+)</name>
        <dbReference type="ChEBI" id="CHEBI:18420"/>
    </cofactor>
</comment>
<dbReference type="SUPFAM" id="SSF53448">
    <property type="entry name" value="Nucleotide-diphospho-sugar transferases"/>
    <property type="match status" value="1"/>
</dbReference>
<dbReference type="Proteomes" id="UP000002892">
    <property type="component" value="Chromosome"/>
</dbReference>
<gene>
    <name evidence="8" type="primary">mobA</name>
    <name evidence="10" type="ordered locus">Desaci_0778</name>
</gene>
<name>I4D215_DESAJ</name>
<evidence type="ECO:0000256" key="8">
    <source>
        <dbReference type="HAMAP-Rule" id="MF_00316"/>
    </source>
</evidence>
<dbReference type="InterPro" id="IPR029044">
    <property type="entry name" value="Nucleotide-diphossugar_trans"/>
</dbReference>
<comment type="catalytic activity">
    <reaction evidence="8">
        <text>Mo-molybdopterin + GTP + H(+) = Mo-molybdopterin guanine dinucleotide + diphosphate</text>
        <dbReference type="Rhea" id="RHEA:34243"/>
        <dbReference type="ChEBI" id="CHEBI:15378"/>
        <dbReference type="ChEBI" id="CHEBI:33019"/>
        <dbReference type="ChEBI" id="CHEBI:37565"/>
        <dbReference type="ChEBI" id="CHEBI:71302"/>
        <dbReference type="ChEBI" id="CHEBI:71310"/>
        <dbReference type="EC" id="2.7.7.77"/>
    </reaction>
</comment>
<dbReference type="HAMAP" id="MF_00316">
    <property type="entry name" value="MobA"/>
    <property type="match status" value="1"/>
</dbReference>
<reference evidence="10 11" key="1">
    <citation type="journal article" date="2012" name="J. Bacteriol.">
        <title>Complete genome sequences of Desulfosporosinus orientis DSM765T, Desulfosporosinus youngiae DSM17734T, Desulfosporosinus meridiei DSM13257T, and Desulfosporosinus acidiphilus DSM22704T.</title>
        <authorList>
            <person name="Pester M."/>
            <person name="Brambilla E."/>
            <person name="Alazard D."/>
            <person name="Rattei T."/>
            <person name="Weinmaier T."/>
            <person name="Han J."/>
            <person name="Lucas S."/>
            <person name="Lapidus A."/>
            <person name="Cheng J.F."/>
            <person name="Goodwin L."/>
            <person name="Pitluck S."/>
            <person name="Peters L."/>
            <person name="Ovchinnikova G."/>
            <person name="Teshima H."/>
            <person name="Detter J.C."/>
            <person name="Han C.S."/>
            <person name="Tapia R."/>
            <person name="Land M.L."/>
            <person name="Hauser L."/>
            <person name="Kyrpides N.C."/>
            <person name="Ivanova N.N."/>
            <person name="Pagani I."/>
            <person name="Huntmann M."/>
            <person name="Wei C.L."/>
            <person name="Davenport K.W."/>
            <person name="Daligault H."/>
            <person name="Chain P.S."/>
            <person name="Chen A."/>
            <person name="Mavromatis K."/>
            <person name="Markowitz V."/>
            <person name="Szeto E."/>
            <person name="Mikhailova N."/>
            <person name="Pati A."/>
            <person name="Wagner M."/>
            <person name="Woyke T."/>
            <person name="Ollivier B."/>
            <person name="Klenk H.P."/>
            <person name="Spring S."/>
            <person name="Loy A."/>
        </authorList>
    </citation>
    <scope>NUCLEOTIDE SEQUENCE [LARGE SCALE GENOMIC DNA]</scope>
    <source>
        <strain evidence="11">DSM 22704 / JCM 16185 / SJ4</strain>
    </source>
</reference>
<dbReference type="CDD" id="cd02503">
    <property type="entry name" value="MobA"/>
    <property type="match status" value="1"/>
</dbReference>
<proteinExistence type="inferred from homology"/>
<dbReference type="PANTHER" id="PTHR19136">
    <property type="entry name" value="MOLYBDENUM COFACTOR GUANYLYLTRANSFERASE"/>
    <property type="match status" value="1"/>
</dbReference>
<keyword evidence="1 8" id="KW-0963">Cytoplasm</keyword>
<dbReference type="eggNOG" id="COG0746">
    <property type="taxonomic scope" value="Bacteria"/>
</dbReference>
<sequence length="204" mass="23240">MTDLGMKRPQPKLEATGILLAGGKSSRMKRNKAFLEYDGKPLAGRAIEVLDAVFSEVLISSNDQELYKRYNFPVIQDELRDQGPLAGLYQGLKAATFKSVFFVACDMPFLQIELIRFLFRWASDYDIVVPRIGPVIHPLHAFYNRSCLPGIIKNLEAGRLKIRDLFQDYSVKYVDEIELKGFSDLSQVFCNVNTPEDWSEILKP</sequence>
<evidence type="ECO:0000256" key="2">
    <source>
        <dbReference type="ARBA" id="ARBA00022679"/>
    </source>
</evidence>
<keyword evidence="11" id="KW-1185">Reference proteome</keyword>
<keyword evidence="10" id="KW-0548">Nucleotidyltransferase</keyword>
<feature type="binding site" evidence="8">
    <location>
        <position position="32"/>
    </location>
    <ligand>
        <name>GTP</name>
        <dbReference type="ChEBI" id="CHEBI:37565"/>
    </ligand>
</feature>
<keyword evidence="2 8" id="KW-0808">Transferase</keyword>
<evidence type="ECO:0000256" key="6">
    <source>
        <dbReference type="ARBA" id="ARBA00023134"/>
    </source>
</evidence>
<feature type="binding site" evidence="8">
    <location>
        <position position="106"/>
    </location>
    <ligand>
        <name>GTP</name>
        <dbReference type="ChEBI" id="CHEBI:37565"/>
    </ligand>
</feature>
<feature type="binding site" evidence="8">
    <location>
        <position position="106"/>
    </location>
    <ligand>
        <name>Mg(2+)</name>
        <dbReference type="ChEBI" id="CHEBI:18420"/>
    </ligand>
</feature>
<evidence type="ECO:0000256" key="5">
    <source>
        <dbReference type="ARBA" id="ARBA00022842"/>
    </source>
</evidence>
<comment type="domain">
    <text evidence="8">The N-terminal domain determines nucleotide recognition and specific binding, while the C-terminal domain determines the specific binding to the target protein.</text>
</comment>
<comment type="similarity">
    <text evidence="8">Belongs to the MobA family.</text>
</comment>
<keyword evidence="3 8" id="KW-0479">Metal-binding</keyword>
<dbReference type="STRING" id="646529.Desaci_0778"/>
<keyword evidence="5 8" id="KW-0460">Magnesium</keyword>
<protein>
    <recommendedName>
        <fullName evidence="8">Probable molybdenum cofactor guanylyltransferase</fullName>
        <shortName evidence="8">MoCo guanylyltransferase</shortName>
        <ecNumber evidence="8">2.7.7.77</ecNumber>
    </recommendedName>
    <alternativeName>
        <fullName evidence="8">GTP:molybdopterin guanylyltransferase</fullName>
    </alternativeName>
    <alternativeName>
        <fullName evidence="8">Mo-MPT guanylyltransferase</fullName>
    </alternativeName>
    <alternativeName>
        <fullName evidence="8">Molybdopterin guanylyltransferase</fullName>
    </alternativeName>
    <alternativeName>
        <fullName evidence="8">Molybdopterin-guanine dinucleotide synthase</fullName>
        <shortName evidence="8">MGD synthase</shortName>
    </alternativeName>
</protein>
<evidence type="ECO:0000313" key="11">
    <source>
        <dbReference type="Proteomes" id="UP000002892"/>
    </source>
</evidence>
<keyword evidence="4 8" id="KW-0547">Nucleotide-binding</keyword>
<dbReference type="GO" id="GO:0046872">
    <property type="term" value="F:metal ion binding"/>
    <property type="evidence" value="ECO:0007669"/>
    <property type="project" value="UniProtKB-KW"/>
</dbReference>
<comment type="subcellular location">
    <subcellularLocation>
        <location evidence="8">Cytoplasm</location>
    </subcellularLocation>
</comment>
<dbReference type="Pfam" id="PF12804">
    <property type="entry name" value="NTP_transf_3"/>
    <property type="match status" value="1"/>
</dbReference>
<feature type="binding site" evidence="8">
    <location>
        <position position="77"/>
    </location>
    <ligand>
        <name>GTP</name>
        <dbReference type="ChEBI" id="CHEBI:37565"/>
    </ligand>
</feature>
<dbReference type="Gene3D" id="3.90.550.10">
    <property type="entry name" value="Spore Coat Polysaccharide Biosynthesis Protein SpsA, Chain A"/>
    <property type="match status" value="1"/>
</dbReference>
<dbReference type="GO" id="GO:0005737">
    <property type="term" value="C:cytoplasm"/>
    <property type="evidence" value="ECO:0007669"/>
    <property type="project" value="UniProtKB-SubCell"/>
</dbReference>
<comment type="function">
    <text evidence="8">Transfers a GMP moiety from GTP to Mo-molybdopterin (Mo-MPT) cofactor (Moco or molybdenum cofactor) to form Mo-molybdopterin guanine dinucleotide (Mo-MGD) cofactor.</text>
</comment>
<dbReference type="EC" id="2.7.7.77" evidence="8"/>
<dbReference type="HOGENOM" id="CLU_055597_2_1_9"/>
<dbReference type="InterPro" id="IPR013482">
    <property type="entry name" value="Molybde_CF_guanTrfase"/>
</dbReference>
<evidence type="ECO:0000256" key="7">
    <source>
        <dbReference type="ARBA" id="ARBA00023150"/>
    </source>
</evidence>
<dbReference type="AlphaFoldDB" id="I4D215"/>
<evidence type="ECO:0000256" key="3">
    <source>
        <dbReference type="ARBA" id="ARBA00022723"/>
    </source>
</evidence>
<keyword evidence="7 8" id="KW-0501">Molybdenum cofactor biosynthesis</keyword>
<evidence type="ECO:0000259" key="9">
    <source>
        <dbReference type="Pfam" id="PF12804"/>
    </source>
</evidence>
<keyword evidence="6 8" id="KW-0342">GTP-binding</keyword>
<dbReference type="PANTHER" id="PTHR19136:SF81">
    <property type="entry name" value="MOLYBDENUM COFACTOR GUANYLYLTRANSFERASE"/>
    <property type="match status" value="1"/>
</dbReference>
<dbReference type="KEGG" id="dai:Desaci_0778"/>
<evidence type="ECO:0000256" key="4">
    <source>
        <dbReference type="ARBA" id="ARBA00022741"/>
    </source>
</evidence>
<accession>I4D215</accession>
<organism evidence="10 11">
    <name type="scientific">Desulfosporosinus acidiphilus (strain DSM 22704 / JCM 16185 / SJ4)</name>
    <dbReference type="NCBI Taxonomy" id="646529"/>
    <lineage>
        <taxon>Bacteria</taxon>
        <taxon>Bacillati</taxon>
        <taxon>Bacillota</taxon>
        <taxon>Clostridia</taxon>
        <taxon>Eubacteriales</taxon>
        <taxon>Desulfitobacteriaceae</taxon>
        <taxon>Desulfosporosinus</taxon>
    </lineage>
</organism>
<dbReference type="EMBL" id="CP003639">
    <property type="protein sequence ID" value="AFM39839.1"/>
    <property type="molecule type" value="Genomic_DNA"/>
</dbReference>
<feature type="domain" description="MobA-like NTP transferase" evidence="9">
    <location>
        <begin position="17"/>
        <end position="167"/>
    </location>
</feature>
<evidence type="ECO:0000256" key="1">
    <source>
        <dbReference type="ARBA" id="ARBA00022490"/>
    </source>
</evidence>
<dbReference type="GO" id="GO:0005525">
    <property type="term" value="F:GTP binding"/>
    <property type="evidence" value="ECO:0007669"/>
    <property type="project" value="UniProtKB-UniRule"/>
</dbReference>
<dbReference type="RefSeq" id="WP_014825850.1">
    <property type="nucleotide sequence ID" value="NC_018068.1"/>
</dbReference>
<evidence type="ECO:0000313" key="10">
    <source>
        <dbReference type="EMBL" id="AFM39839.1"/>
    </source>
</evidence>
<comment type="caution">
    <text evidence="8">Lacks conserved residue(s) required for the propagation of feature annotation.</text>
</comment>
<dbReference type="GO" id="GO:0006777">
    <property type="term" value="P:Mo-molybdopterin cofactor biosynthetic process"/>
    <property type="evidence" value="ECO:0007669"/>
    <property type="project" value="UniProtKB-KW"/>
</dbReference>
<dbReference type="GO" id="GO:0061603">
    <property type="term" value="F:molybdenum cofactor guanylyltransferase activity"/>
    <property type="evidence" value="ECO:0007669"/>
    <property type="project" value="UniProtKB-EC"/>
</dbReference>
<dbReference type="InterPro" id="IPR025877">
    <property type="entry name" value="MobA-like_NTP_Trfase"/>
</dbReference>
<feature type="binding site" evidence="8">
    <location>
        <begin position="20"/>
        <end position="22"/>
    </location>
    <ligand>
        <name>GTP</name>
        <dbReference type="ChEBI" id="CHEBI:37565"/>
    </ligand>
</feature>